<dbReference type="FunFam" id="1.25.40.990:FF:000001">
    <property type="entry name" value="26S proteasome non-ATPase regulatory subunit"/>
    <property type="match status" value="1"/>
</dbReference>
<dbReference type="Proteomes" id="UP000015104">
    <property type="component" value="Unassembled WGS sequence"/>
</dbReference>
<evidence type="ECO:0000313" key="8">
    <source>
        <dbReference type="Proteomes" id="UP000015104"/>
    </source>
</evidence>
<comment type="subunit">
    <text evidence="4">Component of the 19S proteasome regulatory particle complex. The 26S proteasome consists of a 20S core particle (CP) and two 19S regulatory subunits (RP). The regulatory particle is made of a lid composed of 9 subunits including PSMD8, a base containing 6 ATPases and few additional components. Interacts with DDI2. Interacts with TASOR.</text>
</comment>
<organism evidence="7 8">
    <name type="scientific">Tetranychus urticae</name>
    <name type="common">Two-spotted spider mite</name>
    <dbReference type="NCBI Taxonomy" id="32264"/>
    <lineage>
        <taxon>Eukaryota</taxon>
        <taxon>Metazoa</taxon>
        <taxon>Ecdysozoa</taxon>
        <taxon>Arthropoda</taxon>
        <taxon>Chelicerata</taxon>
        <taxon>Arachnida</taxon>
        <taxon>Acari</taxon>
        <taxon>Acariformes</taxon>
        <taxon>Trombidiformes</taxon>
        <taxon>Prostigmata</taxon>
        <taxon>Eleutherengona</taxon>
        <taxon>Raphignathae</taxon>
        <taxon>Tetranychoidea</taxon>
        <taxon>Tetranychidae</taxon>
        <taxon>Tetranychus</taxon>
    </lineage>
</organism>
<reference evidence="8" key="1">
    <citation type="submission" date="2011-08" db="EMBL/GenBank/DDBJ databases">
        <authorList>
            <person name="Rombauts S."/>
        </authorList>
    </citation>
    <scope>NUCLEOTIDE SEQUENCE</scope>
    <source>
        <strain evidence="8">London</strain>
    </source>
</reference>
<dbReference type="GO" id="GO:0008541">
    <property type="term" value="C:proteasome regulatory particle, lid subcomplex"/>
    <property type="evidence" value="ECO:0007669"/>
    <property type="project" value="TreeGrafter"/>
</dbReference>
<dbReference type="OMA" id="HIMDGYF"/>
<feature type="domain" description="PCI" evidence="6">
    <location>
        <begin position="77"/>
        <end position="248"/>
    </location>
</feature>
<dbReference type="GO" id="GO:0043161">
    <property type="term" value="P:proteasome-mediated ubiquitin-dependent protein catabolic process"/>
    <property type="evidence" value="ECO:0007669"/>
    <property type="project" value="TreeGrafter"/>
</dbReference>
<dbReference type="AlphaFoldDB" id="T1KRN8"/>
<dbReference type="InterPro" id="IPR033464">
    <property type="entry name" value="CSN8_PSD8_EIF3K"/>
</dbReference>
<evidence type="ECO:0000313" key="7">
    <source>
        <dbReference type="EnsemblMetazoa" id="tetur19g00170.1"/>
    </source>
</evidence>
<evidence type="ECO:0000259" key="6">
    <source>
        <dbReference type="PROSITE" id="PS50250"/>
    </source>
</evidence>
<dbReference type="PROSITE" id="PS50250">
    <property type="entry name" value="PCI"/>
    <property type="match status" value="1"/>
</dbReference>
<dbReference type="PANTHER" id="PTHR12387">
    <property type="entry name" value="26S PROTEASOME NON-ATPASE REGULATORY SUBUNIT 8"/>
    <property type="match status" value="1"/>
</dbReference>
<dbReference type="GO" id="GO:0005829">
    <property type="term" value="C:cytosol"/>
    <property type="evidence" value="ECO:0007669"/>
    <property type="project" value="TreeGrafter"/>
</dbReference>
<evidence type="ECO:0000256" key="5">
    <source>
        <dbReference type="ARBA" id="ARBA00078986"/>
    </source>
</evidence>
<name>T1KRN8_TETUR</name>
<dbReference type="EMBL" id="CAEY01000415">
    <property type="status" value="NOT_ANNOTATED_CDS"/>
    <property type="molecule type" value="Genomic_DNA"/>
</dbReference>
<evidence type="ECO:0000256" key="4">
    <source>
        <dbReference type="ARBA" id="ARBA00062283"/>
    </source>
</evidence>
<dbReference type="Gene3D" id="1.25.40.990">
    <property type="match status" value="1"/>
</dbReference>
<dbReference type="PANTHER" id="PTHR12387:SF0">
    <property type="entry name" value="26S PROTEASOME NON-ATPASE REGULATORY SUBUNIT 8"/>
    <property type="match status" value="1"/>
</dbReference>
<gene>
    <name evidence="7" type="primary">107366838</name>
</gene>
<evidence type="ECO:0000256" key="2">
    <source>
        <dbReference type="ARBA" id="ARBA00014939"/>
    </source>
</evidence>
<reference evidence="7" key="2">
    <citation type="submission" date="2015-06" db="UniProtKB">
        <authorList>
            <consortium name="EnsemblMetazoa"/>
        </authorList>
    </citation>
    <scope>IDENTIFICATION</scope>
</reference>
<dbReference type="InterPro" id="IPR006746">
    <property type="entry name" value="26S_Psome_Rpn12"/>
</dbReference>
<dbReference type="HOGENOM" id="CLU_046003_2_1_1"/>
<dbReference type="KEGG" id="tut:107366838"/>
<evidence type="ECO:0000256" key="3">
    <source>
        <dbReference type="ARBA" id="ARBA00022942"/>
    </source>
</evidence>
<keyword evidence="3" id="KW-0647">Proteasome</keyword>
<comment type="similarity">
    <text evidence="1">Belongs to the proteasome subunit S14 family.</text>
</comment>
<evidence type="ECO:0000256" key="1">
    <source>
        <dbReference type="ARBA" id="ARBA00009627"/>
    </source>
</evidence>
<proteinExistence type="inferred from homology"/>
<dbReference type="Pfam" id="PF10075">
    <property type="entry name" value="CSN8_PSD8_EIF3K"/>
    <property type="match status" value="1"/>
</dbReference>
<keyword evidence="8" id="KW-1185">Reference proteome</keyword>
<sequence>MASNSQALTVYRELVAEFNRKPPKLDNCLKLLDKLKILLTQLSFLPTNNQVNKQDLIISRDCLEMGAQISVACRDIVAFERYLSQLKYYYFDFCDELPESAYKYQLLGLNLLCLLSQNRVAEFHTELELLPAHEIQNNIYIKHPVNLEQWLMEGCYNKVFLSKENVPAESYGHFVDILLDTVREEIANCLEKAYGAISIHETNRILFLNNISDLKQFAFKRNWKIDDKMLIFDAAKESKPVFSSEIPCEQLACKALEYARELEMIV</sequence>
<dbReference type="InterPro" id="IPR000717">
    <property type="entry name" value="PCI_dom"/>
</dbReference>
<dbReference type="EnsemblMetazoa" id="tetur19g00170.1">
    <property type="protein sequence ID" value="tetur19g00170.1"/>
    <property type="gene ID" value="tetur19g00170"/>
</dbReference>
<accession>T1KRN8</accession>
<dbReference type="GO" id="GO:0005634">
    <property type="term" value="C:nucleus"/>
    <property type="evidence" value="ECO:0007669"/>
    <property type="project" value="TreeGrafter"/>
</dbReference>
<protein>
    <recommendedName>
        <fullName evidence="2">26S proteasome non-ATPase regulatory subunit 8</fullName>
    </recommendedName>
    <alternativeName>
        <fullName evidence="5">26S proteasome regulatory subunit RPN12</fullName>
    </alternativeName>
</protein>
<dbReference type="eggNOG" id="KOG3151">
    <property type="taxonomic scope" value="Eukaryota"/>
</dbReference>
<dbReference type="OrthoDB" id="409122at2759"/>
<dbReference type="STRING" id="32264.T1KRN8"/>